<gene>
    <name evidence="2" type="ORF">CathTA2_0814</name>
    <name evidence="3" type="ORF">HUR95_01190</name>
</gene>
<dbReference type="PANTHER" id="PTHR34107">
    <property type="entry name" value="SLL0198 PROTEIN-RELATED"/>
    <property type="match status" value="1"/>
</dbReference>
<reference evidence="3 5" key="2">
    <citation type="journal article" date="2020" name="Extremophiles">
        <title>Genomic analysis of Caldalkalibacillus thermarum TA2.A1 reveals aerobic alkaliphilic metabolism and evolutionary hallmarks linking alkaliphilic bacteria and plant life.</title>
        <authorList>
            <person name="de Jong S.I."/>
            <person name="van den Broek M.A."/>
            <person name="Merkel A.Y."/>
            <person name="de la Torre Cortes P."/>
            <person name="Kalamorz F."/>
            <person name="Cook G.M."/>
            <person name="van Loosdrecht M.C.M."/>
            <person name="McMillan D.G.G."/>
        </authorList>
    </citation>
    <scope>NUCLEOTIDE SEQUENCE [LARGE SCALE GENOMIC DNA]</scope>
    <source>
        <strain evidence="3 5">TA2.A1</strain>
    </source>
</reference>
<dbReference type="AlphaFoldDB" id="F5L4V1"/>
<feature type="domain" description="Putative restriction endonuclease" evidence="1">
    <location>
        <begin position="3"/>
        <end position="137"/>
    </location>
</feature>
<dbReference type="GO" id="GO:0004519">
    <property type="term" value="F:endonuclease activity"/>
    <property type="evidence" value="ECO:0007669"/>
    <property type="project" value="UniProtKB-KW"/>
</dbReference>
<dbReference type="SUPFAM" id="SSF52980">
    <property type="entry name" value="Restriction endonuclease-like"/>
    <property type="match status" value="1"/>
</dbReference>
<reference evidence="3" key="3">
    <citation type="submission" date="2021-08" db="EMBL/GenBank/DDBJ databases">
        <authorList>
            <person name="de Jong S."/>
            <person name="van den Broek M."/>
            <person name="Merkel A."/>
            <person name="de la Torre Cortes P."/>
            <person name="Kalamorz F."/>
            <person name="Cook G."/>
            <person name="van Loosdrecht M."/>
            <person name="McMillan D."/>
        </authorList>
    </citation>
    <scope>NUCLEOTIDE SEQUENCE</scope>
    <source>
        <strain evidence="3">TA2.A1</strain>
    </source>
</reference>
<dbReference type="Proteomes" id="UP000010716">
    <property type="component" value="Unassembled WGS sequence"/>
</dbReference>
<reference evidence="2 4" key="1">
    <citation type="journal article" date="2011" name="J. Bacteriol.">
        <title>Draft genome sequence of the thermoalkaliphilic Caldalkalibacillus thermarum strain TA2.A1.</title>
        <authorList>
            <person name="Kalamorz F."/>
            <person name="Keis S."/>
            <person name="McMillan D.G."/>
            <person name="Olsson K."/>
            <person name="Stanton J.A."/>
            <person name="Stockwell P."/>
            <person name="Black M.A."/>
            <person name="Klingeman D.M."/>
            <person name="Land M.L."/>
            <person name="Han C.S."/>
            <person name="Martin S.L."/>
            <person name="Becher S.A."/>
            <person name="Peddie C.J."/>
            <person name="Morgan H.W."/>
            <person name="Matthies D."/>
            <person name="Preiss L."/>
            <person name="Meier T."/>
            <person name="Brown S.D."/>
            <person name="Cook G.M."/>
        </authorList>
    </citation>
    <scope>NUCLEOTIDE SEQUENCE [LARGE SCALE GENOMIC DNA]</scope>
    <source>
        <strain evidence="2 4">TA2.A1</strain>
    </source>
</reference>
<name>F5L4V1_CALTT</name>
<dbReference type="CDD" id="cd06260">
    <property type="entry name" value="DUF820-like"/>
    <property type="match status" value="1"/>
</dbReference>
<organism evidence="2 4">
    <name type="scientific">Caldalkalibacillus thermarum (strain TA2.A1)</name>
    <dbReference type="NCBI Taxonomy" id="986075"/>
    <lineage>
        <taxon>Bacteria</taxon>
        <taxon>Bacillati</taxon>
        <taxon>Bacillota</taxon>
        <taxon>Bacilli</taxon>
        <taxon>Bacillales</taxon>
        <taxon>Bacillaceae</taxon>
        <taxon>Caldalkalibacillus</taxon>
    </lineage>
</organism>
<keyword evidence="3" id="KW-0540">Nuclease</keyword>
<evidence type="ECO:0000313" key="2">
    <source>
        <dbReference type="EMBL" id="EGL83639.1"/>
    </source>
</evidence>
<dbReference type="Gene3D" id="3.90.1570.10">
    <property type="entry name" value="tt1808, chain A"/>
    <property type="match status" value="1"/>
</dbReference>
<dbReference type="EMBL" id="AFCE01000093">
    <property type="protein sequence ID" value="EGL83639.1"/>
    <property type="molecule type" value="Genomic_DNA"/>
</dbReference>
<dbReference type="Proteomes" id="UP000825179">
    <property type="component" value="Chromosome"/>
</dbReference>
<evidence type="ECO:0000259" key="1">
    <source>
        <dbReference type="Pfam" id="PF05685"/>
    </source>
</evidence>
<keyword evidence="5" id="KW-1185">Reference proteome</keyword>
<proteinExistence type="predicted"/>
<dbReference type="eggNOG" id="COG4636">
    <property type="taxonomic scope" value="Bacteria"/>
</dbReference>
<dbReference type="InterPro" id="IPR008538">
    <property type="entry name" value="Uma2"/>
</dbReference>
<evidence type="ECO:0000313" key="4">
    <source>
        <dbReference type="Proteomes" id="UP000010716"/>
    </source>
</evidence>
<sequence length="159" mass="18285">MKSWEHQYIVGELHFALRAYFGNKPCYVAVAPFDVYLSAKEDYDHPDHVLQPDLAVICNPNQLASKGCYGPPTLVVEVLSPATALKDRNEKLKLYQQFGVQEYWIVDPGYKMVEVLGLEDGYYRTKEAFGKEGQLRSFIFKDLTIKLKPVFQFEQDKTP</sequence>
<dbReference type="KEGG" id="cthu:HUR95_01190"/>
<dbReference type="Pfam" id="PF05685">
    <property type="entry name" value="Uma2"/>
    <property type="match status" value="1"/>
</dbReference>
<dbReference type="EMBL" id="CP082237">
    <property type="protein sequence ID" value="QZT34080.1"/>
    <property type="molecule type" value="Genomic_DNA"/>
</dbReference>
<keyword evidence="3" id="KW-0255">Endonuclease</keyword>
<accession>F5L4V1</accession>
<dbReference type="InterPro" id="IPR012296">
    <property type="entry name" value="Nuclease_put_TT1808"/>
</dbReference>
<dbReference type="RefSeq" id="WP_007503355.1">
    <property type="nucleotide sequence ID" value="NZ_AFCE01000093.1"/>
</dbReference>
<dbReference type="OrthoDB" id="9808428at2"/>
<dbReference type="PANTHER" id="PTHR34107:SF4">
    <property type="entry name" value="SLL1222 PROTEIN"/>
    <property type="match status" value="1"/>
</dbReference>
<keyword evidence="3" id="KW-0378">Hydrolase</keyword>
<dbReference type="InterPro" id="IPR011335">
    <property type="entry name" value="Restrct_endonuc-II-like"/>
</dbReference>
<protein>
    <submittedName>
        <fullName evidence="3">Uma2 family endonuclease</fullName>
    </submittedName>
</protein>
<evidence type="ECO:0000313" key="5">
    <source>
        <dbReference type="Proteomes" id="UP000825179"/>
    </source>
</evidence>
<evidence type="ECO:0000313" key="3">
    <source>
        <dbReference type="EMBL" id="QZT34080.1"/>
    </source>
</evidence>